<sequence>MLDKMMKVFKQLCEIEDMPKQIGLLLGIDPSDFAELEAAALTHHQVLEAEREGIREALNRDEWNFSLSYTDYDRRIEREADAVSWSLLVTGVRHDELTGVIKSAIRPCLPWFNDPQMAEFYVSSNPGWLIEMLDLAAENARYYYASVAQGLFPYVRTGVYPRPLTGHPYYLQLPLHMQSHFQLGSGELAAFLLEDVEFVEHDLPESVRLSNRGSEVYAPWAGFAWRAHISNYLLQVDDCHHTELARYDAEALSEPWGKNKSPAPEWVNPSKEAELYWQNGKLPRPDAWVPSELTLALRHLSAEGSINLKPFLTELLGTIASETKEFYSRDLRRAFELITDGASGAILPYFDDLLTLLANPFPPVVRFSLEQIDKIIVVLGPDDLKSIADEIVPVFTHVKSKPLLVFAIGVLCRLCDAMPDQREHLIEMVAPLLQLKAANVQKAVLKMLGEKPDKGDELLRLRISAFENSILGSLKEKFKPWTEDKIVSNEVVNVIERVDFPIGEPVKPQKGIDDVVYAANELLSAKAPDSIQLELFLDGLARIDRSDRQTLIDAFLVFEKRAEKLCADPWQHCPVRVFIAQTIIAVRGVQNSGWHSTLEGDHIVGTMRFLRCRVKEILEIFLEGKARSLIGRPSTGLGFVSFSDLELRVRAIIADGHEVGFTDMVQGLARWDGRDAKLSKPVKPDDPEALRVISFLVDGVLLGCVETVEWWITAARMRDPMCSLAEIAGLAELLPLSVPEWSNFCDFSRLSSYDNGTYPDPADPAPLVDNDGVYFRDCKDACLLELISMPFARSEELRNPSMVNWTLSAVPGYLNLFLFQNVGAVTVQALADRRLQIGVGYARHMVYLLAAEDRVQREGAPELWLIAEQDGQMDAAMSHLRLVLGVGLNSAFDFAFPMRRVVPSLRAVADLDARLRPRVRDLILGALEDGVLQDSEVLQKINPLIKLALDLSLEVPTSLSFDFTKLESVSLPKAAEVTLKKLKQQLV</sequence>
<evidence type="ECO:0000313" key="1">
    <source>
        <dbReference type="EMBL" id="MBK1855822.1"/>
    </source>
</evidence>
<evidence type="ECO:0000313" key="2">
    <source>
        <dbReference type="Proteomes" id="UP000634206"/>
    </source>
</evidence>
<reference evidence="1" key="1">
    <citation type="submission" date="2021-01" db="EMBL/GenBank/DDBJ databases">
        <title>Modified the classification status of verrucomicrobia.</title>
        <authorList>
            <person name="Feng X."/>
        </authorList>
    </citation>
    <scope>NUCLEOTIDE SEQUENCE</scope>
    <source>
        <strain evidence="1">5K15</strain>
    </source>
</reference>
<dbReference type="Proteomes" id="UP000634206">
    <property type="component" value="Unassembled WGS sequence"/>
</dbReference>
<accession>A0AAE2V8N5</accession>
<protein>
    <submittedName>
        <fullName evidence="1">Uncharacterized protein</fullName>
    </submittedName>
</protein>
<dbReference type="InterPro" id="IPR016024">
    <property type="entry name" value="ARM-type_fold"/>
</dbReference>
<dbReference type="SUPFAM" id="SSF48371">
    <property type="entry name" value="ARM repeat"/>
    <property type="match status" value="1"/>
</dbReference>
<dbReference type="AlphaFoldDB" id="A0AAE2V8N5"/>
<dbReference type="EMBL" id="JAENIG010000008">
    <property type="protein sequence ID" value="MBK1855822.1"/>
    <property type="molecule type" value="Genomic_DNA"/>
</dbReference>
<comment type="caution">
    <text evidence="1">The sequence shown here is derived from an EMBL/GenBank/DDBJ whole genome shotgun (WGS) entry which is preliminary data.</text>
</comment>
<name>A0AAE2V8N5_9BACT</name>
<gene>
    <name evidence="1" type="ORF">JIN83_12690</name>
</gene>
<organism evidence="1 2">
    <name type="scientific">Oceaniferula flava</name>
    <dbReference type="NCBI Taxonomy" id="2800421"/>
    <lineage>
        <taxon>Bacteria</taxon>
        <taxon>Pseudomonadati</taxon>
        <taxon>Verrucomicrobiota</taxon>
        <taxon>Verrucomicrobiia</taxon>
        <taxon>Verrucomicrobiales</taxon>
        <taxon>Verrucomicrobiaceae</taxon>
        <taxon>Oceaniferula</taxon>
    </lineage>
</organism>
<proteinExistence type="predicted"/>
<keyword evidence="2" id="KW-1185">Reference proteome</keyword>